<accession>A0A108E526</accession>
<dbReference type="Proteomes" id="UP000068016">
    <property type="component" value="Unassembled WGS sequence"/>
</dbReference>
<name>A0A108E526_9BURK</name>
<evidence type="ECO:0000313" key="2">
    <source>
        <dbReference type="Proteomes" id="UP000068016"/>
    </source>
</evidence>
<dbReference type="AlphaFoldDB" id="A0A108E526"/>
<sequence>MNRVRRESFAGRAFARQYDGHGMDARRRPSSALLRSIERRRDVQALGVREREALAKSLPQATGRHIYQPAIAGHESDSAGRGERSAAALEEAVEHVRDSEIRNMSHIQPAQRIRDLGRTEVRGIPGDDVPLCVGRAIGQEVPVMDHSLGGRRGTVYRVAMSA</sequence>
<dbReference type="EMBL" id="LPLZ01000090">
    <property type="protein sequence ID" value="KWN04836.1"/>
    <property type="molecule type" value="Genomic_DNA"/>
</dbReference>
<reference evidence="1 2" key="1">
    <citation type="submission" date="2015-11" db="EMBL/GenBank/DDBJ databases">
        <title>Expanding the genomic diversity of Burkholderia species for the development of highly accurate diagnostics.</title>
        <authorList>
            <person name="Sahl J."/>
            <person name="Keim P."/>
            <person name="Wagner D."/>
        </authorList>
    </citation>
    <scope>NUCLEOTIDE SEQUENCE [LARGE SCALE GENOMIC DNA]</scope>
    <source>
        <strain evidence="1 2">MSMB793WGS</strain>
    </source>
</reference>
<organism evidence="1 2">
    <name type="scientific">Burkholderia territorii</name>
    <dbReference type="NCBI Taxonomy" id="1503055"/>
    <lineage>
        <taxon>Bacteria</taxon>
        <taxon>Pseudomonadati</taxon>
        <taxon>Pseudomonadota</taxon>
        <taxon>Betaproteobacteria</taxon>
        <taxon>Burkholderiales</taxon>
        <taxon>Burkholderiaceae</taxon>
        <taxon>Burkholderia</taxon>
        <taxon>Burkholderia cepacia complex</taxon>
    </lineage>
</organism>
<comment type="caution">
    <text evidence="1">The sequence shown here is derived from an EMBL/GenBank/DDBJ whole genome shotgun (WGS) entry which is preliminary data.</text>
</comment>
<gene>
    <name evidence="1" type="ORF">WT83_30540</name>
</gene>
<evidence type="ECO:0000313" key="1">
    <source>
        <dbReference type="EMBL" id="KWN04836.1"/>
    </source>
</evidence>
<protein>
    <submittedName>
        <fullName evidence="1">Uncharacterized protein</fullName>
    </submittedName>
</protein>
<proteinExistence type="predicted"/>